<proteinExistence type="predicted"/>
<dbReference type="Proteomes" id="UP000521922">
    <property type="component" value="Unassembled WGS sequence"/>
</dbReference>
<reference evidence="1 2" key="1">
    <citation type="submission" date="2020-07" db="EMBL/GenBank/DDBJ databases">
        <title>Sequencing the genomes of 1000 actinobacteria strains.</title>
        <authorList>
            <person name="Klenk H.-P."/>
        </authorList>
    </citation>
    <scope>NUCLEOTIDE SEQUENCE [LARGE SCALE GENOMIC DNA]</scope>
    <source>
        <strain evidence="1 2">DSM 7487</strain>
    </source>
</reference>
<organism evidence="1 2">
    <name type="scientific">Kineococcus aurantiacus</name>
    <dbReference type="NCBI Taxonomy" id="37633"/>
    <lineage>
        <taxon>Bacteria</taxon>
        <taxon>Bacillati</taxon>
        <taxon>Actinomycetota</taxon>
        <taxon>Actinomycetes</taxon>
        <taxon>Kineosporiales</taxon>
        <taxon>Kineosporiaceae</taxon>
        <taxon>Kineococcus</taxon>
    </lineage>
</organism>
<evidence type="ECO:0000313" key="2">
    <source>
        <dbReference type="Proteomes" id="UP000521922"/>
    </source>
</evidence>
<keyword evidence="2" id="KW-1185">Reference proteome</keyword>
<gene>
    <name evidence="1" type="ORF">BJ968_001361</name>
</gene>
<dbReference type="RefSeq" id="WP_281372677.1">
    <property type="nucleotide sequence ID" value="NZ_BAAAGN010000005.1"/>
</dbReference>
<accession>A0A7Y9DHX4</accession>
<dbReference type="EMBL" id="JACCBB010000001">
    <property type="protein sequence ID" value="NYD21821.1"/>
    <property type="molecule type" value="Genomic_DNA"/>
</dbReference>
<sequence length="43" mass="4565">MVTVIACVVFVVLGIVGAVKMEDHLTPRDAPTTDAGTRTPARR</sequence>
<protein>
    <submittedName>
        <fullName evidence="1">Uncharacterized protein</fullName>
    </submittedName>
</protein>
<evidence type="ECO:0000313" key="1">
    <source>
        <dbReference type="EMBL" id="NYD21821.1"/>
    </source>
</evidence>
<comment type="caution">
    <text evidence="1">The sequence shown here is derived from an EMBL/GenBank/DDBJ whole genome shotgun (WGS) entry which is preliminary data.</text>
</comment>
<name>A0A7Y9DHX4_9ACTN</name>
<dbReference type="AlphaFoldDB" id="A0A7Y9DHX4"/>